<dbReference type="AlphaFoldDB" id="A0A430KR83"/>
<dbReference type="PANTHER" id="PTHR32552:SF83">
    <property type="entry name" value="BLR3904 PROTEIN"/>
    <property type="match status" value="1"/>
</dbReference>
<dbReference type="InterPro" id="IPR039426">
    <property type="entry name" value="TonB-dep_rcpt-like"/>
</dbReference>
<comment type="subcellular location">
    <subcellularLocation>
        <location evidence="1 8">Cell outer membrane</location>
        <topology evidence="1 8">Multi-pass membrane protein</topology>
    </subcellularLocation>
</comment>
<evidence type="ECO:0000313" key="12">
    <source>
        <dbReference type="EMBL" id="RTE66017.1"/>
    </source>
</evidence>
<evidence type="ECO:0000256" key="8">
    <source>
        <dbReference type="PROSITE-ProRule" id="PRU01360"/>
    </source>
</evidence>
<gene>
    <name evidence="12" type="ORF">EH243_10070</name>
</gene>
<evidence type="ECO:0000256" key="5">
    <source>
        <dbReference type="ARBA" id="ARBA00023077"/>
    </source>
</evidence>
<reference evidence="12 13" key="1">
    <citation type="submission" date="2018-11" db="EMBL/GenBank/DDBJ databases">
        <title>The draft genome sequence of Amphritea opalescens ANRC-JH13T.</title>
        <authorList>
            <person name="Fang Z."/>
            <person name="Zhang Y."/>
            <person name="Han X."/>
        </authorList>
    </citation>
    <scope>NUCLEOTIDE SEQUENCE [LARGE SCALE GENOMIC DNA]</scope>
    <source>
        <strain evidence="12 13">ANRC-JH13</strain>
    </source>
</reference>
<proteinExistence type="inferred from homology"/>
<dbReference type="Proteomes" id="UP000283087">
    <property type="component" value="Unassembled WGS sequence"/>
</dbReference>
<evidence type="ECO:0000256" key="4">
    <source>
        <dbReference type="ARBA" id="ARBA00022692"/>
    </source>
</evidence>
<dbReference type="EMBL" id="RQXW01000007">
    <property type="protein sequence ID" value="RTE66017.1"/>
    <property type="molecule type" value="Genomic_DNA"/>
</dbReference>
<name>A0A430KR83_9GAMM</name>
<dbReference type="InterPro" id="IPR037066">
    <property type="entry name" value="Plug_dom_sf"/>
</dbReference>
<keyword evidence="4 8" id="KW-0812">Transmembrane</keyword>
<accession>A0A430KR83</accession>
<dbReference type="SUPFAM" id="SSF56935">
    <property type="entry name" value="Porins"/>
    <property type="match status" value="1"/>
</dbReference>
<dbReference type="InterPro" id="IPR012910">
    <property type="entry name" value="Plug_dom"/>
</dbReference>
<evidence type="ECO:0000256" key="3">
    <source>
        <dbReference type="ARBA" id="ARBA00022452"/>
    </source>
</evidence>
<dbReference type="RefSeq" id="WP_126158524.1">
    <property type="nucleotide sequence ID" value="NZ_RQXW01000007.1"/>
</dbReference>
<keyword evidence="12" id="KW-0675">Receptor</keyword>
<evidence type="ECO:0000256" key="6">
    <source>
        <dbReference type="ARBA" id="ARBA00023136"/>
    </source>
</evidence>
<dbReference type="PROSITE" id="PS52016">
    <property type="entry name" value="TONB_DEPENDENT_REC_3"/>
    <property type="match status" value="1"/>
</dbReference>
<feature type="domain" description="TonB-dependent receptor plug" evidence="11">
    <location>
        <begin position="96"/>
        <end position="195"/>
    </location>
</feature>
<organism evidence="12 13">
    <name type="scientific">Amphritea opalescens</name>
    <dbReference type="NCBI Taxonomy" id="2490544"/>
    <lineage>
        <taxon>Bacteria</taxon>
        <taxon>Pseudomonadati</taxon>
        <taxon>Pseudomonadota</taxon>
        <taxon>Gammaproteobacteria</taxon>
        <taxon>Oceanospirillales</taxon>
        <taxon>Oceanospirillaceae</taxon>
        <taxon>Amphritea</taxon>
    </lineage>
</organism>
<feature type="domain" description="TonB-dependent receptor-like beta-barrel" evidence="10">
    <location>
        <begin position="275"/>
        <end position="761"/>
    </location>
</feature>
<evidence type="ECO:0000259" key="11">
    <source>
        <dbReference type="Pfam" id="PF07715"/>
    </source>
</evidence>
<keyword evidence="2 8" id="KW-0813">Transport</keyword>
<protein>
    <submittedName>
        <fullName evidence="12">TonB-dependent receptor</fullName>
    </submittedName>
</protein>
<dbReference type="CDD" id="cd01347">
    <property type="entry name" value="ligand_gated_channel"/>
    <property type="match status" value="1"/>
</dbReference>
<evidence type="ECO:0000256" key="2">
    <source>
        <dbReference type="ARBA" id="ARBA00022448"/>
    </source>
</evidence>
<dbReference type="Pfam" id="PF00593">
    <property type="entry name" value="TonB_dep_Rec_b-barrel"/>
    <property type="match status" value="1"/>
</dbReference>
<keyword evidence="6 8" id="KW-0472">Membrane</keyword>
<evidence type="ECO:0000259" key="10">
    <source>
        <dbReference type="Pfam" id="PF00593"/>
    </source>
</evidence>
<keyword evidence="7 8" id="KW-0998">Cell outer membrane</keyword>
<evidence type="ECO:0000256" key="1">
    <source>
        <dbReference type="ARBA" id="ARBA00004571"/>
    </source>
</evidence>
<dbReference type="PANTHER" id="PTHR32552">
    <property type="entry name" value="FERRICHROME IRON RECEPTOR-RELATED"/>
    <property type="match status" value="1"/>
</dbReference>
<dbReference type="InterPro" id="IPR000531">
    <property type="entry name" value="Beta-barrel_TonB"/>
</dbReference>
<evidence type="ECO:0000313" key="13">
    <source>
        <dbReference type="Proteomes" id="UP000283087"/>
    </source>
</evidence>
<evidence type="ECO:0000256" key="9">
    <source>
        <dbReference type="RuleBase" id="RU003357"/>
    </source>
</evidence>
<dbReference type="Gene3D" id="2.170.130.10">
    <property type="entry name" value="TonB-dependent receptor, plug domain"/>
    <property type="match status" value="1"/>
</dbReference>
<dbReference type="GO" id="GO:0015344">
    <property type="term" value="F:siderophore uptake transmembrane transporter activity"/>
    <property type="evidence" value="ECO:0007669"/>
    <property type="project" value="TreeGrafter"/>
</dbReference>
<dbReference type="Pfam" id="PF07715">
    <property type="entry name" value="Plug"/>
    <property type="match status" value="1"/>
</dbReference>
<dbReference type="OrthoDB" id="127311at2"/>
<keyword evidence="3 8" id="KW-1134">Transmembrane beta strand</keyword>
<keyword evidence="13" id="KW-1185">Reference proteome</keyword>
<dbReference type="GO" id="GO:0009279">
    <property type="term" value="C:cell outer membrane"/>
    <property type="evidence" value="ECO:0007669"/>
    <property type="project" value="UniProtKB-SubCell"/>
</dbReference>
<evidence type="ECO:0000256" key="7">
    <source>
        <dbReference type="ARBA" id="ARBA00023237"/>
    </source>
</evidence>
<keyword evidence="5 9" id="KW-0798">TonB box</keyword>
<sequence>MKNVTMKNSAITNDGIAIMPSQSIRRSRTSGFAPSTLALAISGALMANVATADDNSIALDKLKIEESVTPDTNPYAVPGAPYLAERVSDPRRTRSLAETPQTITVLTASEITDSGRTDLRDILDGQPGITLGTGENGNAFGDRYIIRGHEARSDIFVDGLSDPGMTTRESFAVEQIEISKGPSSTFAGRGTTGGAVNSATKRASTEYDFTKLSAGVGTDNYHRVTIDTNQVINYDTAFRANILHAEEDVPDRDPADRERIGAALSLTHQATDKLEITADYYHFEGTDSPDLGTYIDRDTGKVVKDTPAYVQDEDFLESTVDTFTVRMGYEVAPKTRIVNLTRYGTTDNGYVTTGASGTIGYPTDADATAKTNGYSSVSLNNHQGWQEVEYFANQLNLLTTQEIGGLDHELVIGAEYSNQSVLNGVYNTTSTGATNCSTIGKGGGVGGGYCLIDASGNSVGDINNLMQRDISKGDSDSDWNVETISLSLMDTVDLTDKWTVFGGIRHDYYDYSNTANFDFGDGNGKVPYEFKDDGGYWNGHIGASYDITPRANVYLSYSTATNLNGGESDVGTSCGYGGVCVDDSDPSLGDPERTESWELGTKWRLQDDRLLATAALFQITKHDVIEGSVDDSYSTEGSLNTGKNRVEGVELGLAGNLTDRLSVQAGLAIMNAEVLESVTASNEGKTLSNFADKSASLQLRYQATPAFAFGGTATYESARYVGQPDTAADEDLGIPSYTVYDAFATYQVNRDLKFRANINNLFNKDYYLAAYRSGSFVYIGDKRSAQLTMEYSF</sequence>
<comment type="caution">
    <text evidence="12">The sequence shown here is derived from an EMBL/GenBank/DDBJ whole genome shotgun (WGS) entry which is preliminary data.</text>
</comment>
<comment type="similarity">
    <text evidence="8 9">Belongs to the TonB-dependent receptor family.</text>
</comment>
<dbReference type="Gene3D" id="2.40.170.20">
    <property type="entry name" value="TonB-dependent receptor, beta-barrel domain"/>
    <property type="match status" value="1"/>
</dbReference>
<dbReference type="InterPro" id="IPR036942">
    <property type="entry name" value="Beta-barrel_TonB_sf"/>
</dbReference>